<evidence type="ECO:0000259" key="2">
    <source>
        <dbReference type="Pfam" id="PF06276"/>
    </source>
</evidence>
<organism evidence="3 4">
    <name type="scientific">Clathrus columnatus</name>
    <dbReference type="NCBI Taxonomy" id="1419009"/>
    <lineage>
        <taxon>Eukaryota</taxon>
        <taxon>Fungi</taxon>
        <taxon>Dikarya</taxon>
        <taxon>Basidiomycota</taxon>
        <taxon>Agaricomycotina</taxon>
        <taxon>Agaricomycetes</taxon>
        <taxon>Phallomycetidae</taxon>
        <taxon>Phallales</taxon>
        <taxon>Clathraceae</taxon>
        <taxon>Clathrus</taxon>
    </lineage>
</organism>
<sequence>MLVRSASCLKPFQRASFATAARLLSCVVTESLLRAIFIPICSNDLKGIAVILNSDTSQTGPVRAQDVFAVIPLRDIPFLKPDNHAEIGLLDPLDMLPYVYEPKPLDSAGSPVSNGYPKEIYKLKATIQTAVYEFGLSDLELTPSPGPLHLWSKFAEHRRLGKSLEMDVAEELRNSMEWQQYAYENLPPMPTFESPSILWEQCIIEGHPTHPMHKMRRTLPPINEIAPGEFNWQEPHVRMVVVPRHRLNIQGPWDDYITPFIKKVRNIGENPLAILPTEVLVPVHELQIMNILEKFPEARVLPEEYSFVAFAQQSLRSVIIPAVMQATHLKLAFGIRLTSAVRTISPASAFLGPRFSSQVVPNLIYDRSLMIVQRELASVSSVHPDGEIAKHLACIVRECYENTCEEEHNERAIVCTALVETGYGGSDETPLVQIVFGLDDQEKRVAWLDRFVDLFFKAFLPSVIANGVAFEAHPQNTLARFDIRSKELTGFVVRDFGGLRVHERSVIESTPLESLEGVIAPGHSIIADTLEDVYTRLYHTLIHNHLQQLIRVLKLHYNGIGWEIVRSHLEKQIPGGHELGKLWLAPETETLPGKCFMRMRFQGMYRTHLHAPFLNLIHYKGSKDMN</sequence>
<dbReference type="PANTHER" id="PTHR34384:SF5">
    <property type="entry name" value="L-2,3-DIAMINOPROPANOATE--CITRATE LIGASE"/>
    <property type="match status" value="1"/>
</dbReference>
<evidence type="ECO:0000313" key="4">
    <source>
        <dbReference type="Proteomes" id="UP001050691"/>
    </source>
</evidence>
<dbReference type="PANTHER" id="PTHR34384">
    <property type="entry name" value="L-2,3-DIAMINOPROPANOATE--CITRATE LIGASE"/>
    <property type="match status" value="1"/>
</dbReference>
<evidence type="ECO:0000259" key="1">
    <source>
        <dbReference type="Pfam" id="PF04183"/>
    </source>
</evidence>
<gene>
    <name evidence="3" type="ORF">Clacol_004880</name>
</gene>
<accession>A0AAV5AB01</accession>
<dbReference type="Gene3D" id="1.10.510.40">
    <property type="match status" value="1"/>
</dbReference>
<proteinExistence type="predicted"/>
<dbReference type="GO" id="GO:0016881">
    <property type="term" value="F:acid-amino acid ligase activity"/>
    <property type="evidence" value="ECO:0007669"/>
    <property type="project" value="UniProtKB-ARBA"/>
</dbReference>
<evidence type="ECO:0000313" key="3">
    <source>
        <dbReference type="EMBL" id="GJJ10653.1"/>
    </source>
</evidence>
<protein>
    <recommendedName>
        <fullName evidence="5">IucC family-domain-containing protein</fullName>
    </recommendedName>
</protein>
<name>A0AAV5AB01_9AGAM</name>
<dbReference type="InterPro" id="IPR007310">
    <property type="entry name" value="Aerobactin_biosyn_IucA/IucC_N"/>
</dbReference>
<dbReference type="EMBL" id="BPWL01000005">
    <property type="protein sequence ID" value="GJJ10653.1"/>
    <property type="molecule type" value="Genomic_DNA"/>
</dbReference>
<dbReference type="GO" id="GO:0019290">
    <property type="term" value="P:siderophore biosynthetic process"/>
    <property type="evidence" value="ECO:0007669"/>
    <property type="project" value="InterPro"/>
</dbReference>
<comment type="caution">
    <text evidence="3">The sequence shown here is derived from an EMBL/GenBank/DDBJ whole genome shotgun (WGS) entry which is preliminary data.</text>
</comment>
<dbReference type="Pfam" id="PF06276">
    <property type="entry name" value="FhuF"/>
    <property type="match status" value="1"/>
</dbReference>
<dbReference type="InterPro" id="IPR022770">
    <property type="entry name" value="IucA/IucC-like_C"/>
</dbReference>
<reference evidence="3" key="1">
    <citation type="submission" date="2021-10" db="EMBL/GenBank/DDBJ databases">
        <title>De novo Genome Assembly of Clathrus columnatus (Basidiomycota, Fungi) Using Illumina and Nanopore Sequence Data.</title>
        <authorList>
            <person name="Ogiso-Tanaka E."/>
            <person name="Itagaki H."/>
            <person name="Hosoya T."/>
            <person name="Hosaka K."/>
        </authorList>
    </citation>
    <scope>NUCLEOTIDE SEQUENCE</scope>
    <source>
        <strain evidence="3">MO-923</strain>
    </source>
</reference>
<dbReference type="InterPro" id="IPR037455">
    <property type="entry name" value="LucA/IucC-like"/>
</dbReference>
<feature type="domain" description="Aerobactin siderophore biosynthesis IucA/IucC N-terminal" evidence="1">
    <location>
        <begin position="198"/>
        <end position="419"/>
    </location>
</feature>
<dbReference type="Proteomes" id="UP001050691">
    <property type="component" value="Unassembled WGS sequence"/>
</dbReference>
<dbReference type="Pfam" id="PF04183">
    <property type="entry name" value="IucA_IucC"/>
    <property type="match status" value="1"/>
</dbReference>
<keyword evidence="4" id="KW-1185">Reference proteome</keyword>
<feature type="domain" description="Aerobactin siderophore biosynthesis IucA/IucC-like C-terminal" evidence="2">
    <location>
        <begin position="446"/>
        <end position="604"/>
    </location>
</feature>
<dbReference type="AlphaFoldDB" id="A0AAV5AB01"/>
<evidence type="ECO:0008006" key="5">
    <source>
        <dbReference type="Google" id="ProtNLM"/>
    </source>
</evidence>